<dbReference type="OMA" id="HISEQKW"/>
<dbReference type="InterPro" id="IPR027417">
    <property type="entry name" value="P-loop_NTPase"/>
</dbReference>
<evidence type="ECO:0000259" key="1">
    <source>
        <dbReference type="Pfam" id="PF03193"/>
    </source>
</evidence>
<accession>D3AYH2</accession>
<feature type="domain" description="EngC GTPase" evidence="1">
    <location>
        <begin position="10"/>
        <end position="66"/>
    </location>
</feature>
<comment type="caution">
    <text evidence="2">The sequence shown here is derived from an EMBL/GenBank/DDBJ whole genome shotgun (WGS) entry which is preliminary data.</text>
</comment>
<evidence type="ECO:0000313" key="2">
    <source>
        <dbReference type="EMBL" id="EFA85999.1"/>
    </source>
</evidence>
<sequence>MINSESLVSIINFLGNPGGGKSTLCNSVIGKVVFESGVSVGKGLTTKTQSYKLENRLIVDSPGLSDPVMRERAAS</sequence>
<gene>
    <name evidence="2" type="ORF">PPL_01232</name>
</gene>
<dbReference type="EMBL" id="ADBJ01000004">
    <property type="protein sequence ID" value="EFA85999.1"/>
    <property type="molecule type" value="Genomic_DNA"/>
</dbReference>
<dbReference type="InterPro" id="IPR010914">
    <property type="entry name" value="RsgA_GTPase_dom"/>
</dbReference>
<dbReference type="AlphaFoldDB" id="D3AYH2"/>
<proteinExistence type="predicted"/>
<dbReference type="GO" id="GO:0003924">
    <property type="term" value="F:GTPase activity"/>
    <property type="evidence" value="ECO:0007669"/>
    <property type="project" value="InterPro"/>
</dbReference>
<name>D3AYH2_HETP5</name>
<dbReference type="Proteomes" id="UP000001396">
    <property type="component" value="Unassembled WGS sequence"/>
</dbReference>
<dbReference type="GeneID" id="31356762"/>
<dbReference type="RefSeq" id="XP_020438105.1">
    <property type="nucleotide sequence ID" value="XM_020572247.1"/>
</dbReference>
<dbReference type="InParanoid" id="D3AYH2"/>
<dbReference type="GO" id="GO:0005525">
    <property type="term" value="F:GTP binding"/>
    <property type="evidence" value="ECO:0007669"/>
    <property type="project" value="InterPro"/>
</dbReference>
<dbReference type="Gene3D" id="3.40.50.300">
    <property type="entry name" value="P-loop containing nucleotide triphosphate hydrolases"/>
    <property type="match status" value="1"/>
</dbReference>
<dbReference type="Pfam" id="PF03193">
    <property type="entry name" value="RsgA_GTPase"/>
    <property type="match status" value="1"/>
</dbReference>
<protein>
    <recommendedName>
        <fullName evidence="1">EngC GTPase domain-containing protein</fullName>
    </recommendedName>
</protein>
<reference evidence="2 3" key="1">
    <citation type="journal article" date="2011" name="Genome Res.">
        <title>Phylogeny-wide analysis of social amoeba genomes highlights ancient origins for complex intercellular communication.</title>
        <authorList>
            <person name="Heidel A.J."/>
            <person name="Lawal H.M."/>
            <person name="Felder M."/>
            <person name="Schilde C."/>
            <person name="Helps N.R."/>
            <person name="Tunggal B."/>
            <person name="Rivero F."/>
            <person name="John U."/>
            <person name="Schleicher M."/>
            <person name="Eichinger L."/>
            <person name="Platzer M."/>
            <person name="Noegel A.A."/>
            <person name="Schaap P."/>
            <person name="Gloeckner G."/>
        </authorList>
    </citation>
    <scope>NUCLEOTIDE SEQUENCE [LARGE SCALE GENOMIC DNA]</scope>
    <source>
        <strain evidence="3">ATCC 26659 / Pp 5 / PN500</strain>
    </source>
</reference>
<keyword evidence="3" id="KW-1185">Reference proteome</keyword>
<organism evidence="2 3">
    <name type="scientific">Heterostelium pallidum (strain ATCC 26659 / Pp 5 / PN500)</name>
    <name type="common">Cellular slime mold</name>
    <name type="synonym">Polysphondylium pallidum</name>
    <dbReference type="NCBI Taxonomy" id="670386"/>
    <lineage>
        <taxon>Eukaryota</taxon>
        <taxon>Amoebozoa</taxon>
        <taxon>Evosea</taxon>
        <taxon>Eumycetozoa</taxon>
        <taxon>Dictyostelia</taxon>
        <taxon>Acytosteliales</taxon>
        <taxon>Acytosteliaceae</taxon>
        <taxon>Heterostelium</taxon>
    </lineage>
</organism>
<dbReference type="SUPFAM" id="SSF52540">
    <property type="entry name" value="P-loop containing nucleoside triphosphate hydrolases"/>
    <property type="match status" value="1"/>
</dbReference>
<evidence type="ECO:0000313" key="3">
    <source>
        <dbReference type="Proteomes" id="UP000001396"/>
    </source>
</evidence>